<gene>
    <name evidence="9" type="ORF">AABB31_20835</name>
</gene>
<dbReference type="GO" id="GO:0016020">
    <property type="term" value="C:membrane"/>
    <property type="evidence" value="ECO:0007669"/>
    <property type="project" value="GOC"/>
</dbReference>
<dbReference type="InterPro" id="IPR051689">
    <property type="entry name" value="Sterol_desaturase/TMEM195"/>
</dbReference>
<evidence type="ECO:0000256" key="2">
    <source>
        <dbReference type="ARBA" id="ARBA00022692"/>
    </source>
</evidence>
<feature type="transmembrane region" description="Helical" evidence="7">
    <location>
        <begin position="135"/>
        <end position="156"/>
    </location>
</feature>
<evidence type="ECO:0000256" key="5">
    <source>
        <dbReference type="ARBA" id="ARBA00023098"/>
    </source>
</evidence>
<keyword evidence="2 7" id="KW-0812">Transmembrane</keyword>
<dbReference type="Pfam" id="PF04116">
    <property type="entry name" value="FA_hydroxylase"/>
    <property type="match status" value="1"/>
</dbReference>
<dbReference type="PANTHER" id="PTHR21624">
    <property type="entry name" value="STEROL DESATURASE-RELATED PROTEIN"/>
    <property type="match status" value="1"/>
</dbReference>
<reference evidence="9 10" key="2">
    <citation type="submission" date="2024-08" db="EMBL/GenBank/DDBJ databases">
        <title>Phylogenomic analyses of a clade within the roseobacter group suggest taxonomic reassignments of species of the genera Aestuariivita, Citreicella, Loktanella, Nautella, Pelagibaca, Ruegeria, Thalassobius, Thiobacimonas and Tropicibacter, and the proposal o.</title>
        <authorList>
            <person name="Jeon C.O."/>
        </authorList>
    </citation>
    <scope>NUCLEOTIDE SEQUENCE [LARGE SCALE GENOMIC DNA]</scope>
    <source>
        <strain evidence="9 10">SS1-5</strain>
    </source>
</reference>
<feature type="domain" description="Fatty acid hydroxylase" evidence="8">
    <location>
        <begin position="143"/>
        <end position="291"/>
    </location>
</feature>
<evidence type="ECO:0000256" key="1">
    <source>
        <dbReference type="ARBA" id="ARBA00004127"/>
    </source>
</evidence>
<dbReference type="InterPro" id="IPR006694">
    <property type="entry name" value="Fatty_acid_hydroxylase"/>
</dbReference>
<evidence type="ECO:0000256" key="6">
    <source>
        <dbReference type="ARBA" id="ARBA00023136"/>
    </source>
</evidence>
<dbReference type="KEGG" id="yrh:AABB31_20835"/>
<dbReference type="AlphaFoldDB" id="A0AAN0MFY0"/>
<sequence>METVTQFFSGLYQTVAKQFWSLMDTPFDPSNRLFWLYLISAIFFSYWVYYSASRTNDGEPRSLKGFASFVFPTSVWRHPSAWLDLRFFLVNQFTGKLLYVGLTGVSLGFVFYWITGGLSLVDAVTNATMPTWGDVFISIIYMFVVIGLTDFTAFYIHYLQHKIPILWEFHKVHHSPEVMHPLSNFREHPFDNVVYALGIGAVYGLVIGGVHVWLGYLPSMPAVLGVPLLLFLFNIGGYHLRHSHVWLRWPGIWSMVFPSPAHHHVHHSSHPDHLDKNFAFLFPLWDVLFKTYHMPQDNRDVKFGIYGMEDTEYTSISRLYFLPFRNIYRRLRRASTETEKPAPSRDQV</sequence>
<dbReference type="GO" id="GO:0012505">
    <property type="term" value="C:endomembrane system"/>
    <property type="evidence" value="ECO:0007669"/>
    <property type="project" value="UniProtKB-SubCell"/>
</dbReference>
<comment type="subcellular location">
    <subcellularLocation>
        <location evidence="1">Endomembrane system</location>
        <topology evidence="1">Multi-pass membrane protein</topology>
    </subcellularLocation>
</comment>
<evidence type="ECO:0000256" key="4">
    <source>
        <dbReference type="ARBA" id="ARBA00023002"/>
    </source>
</evidence>
<dbReference type="GO" id="GO:0005506">
    <property type="term" value="F:iron ion binding"/>
    <property type="evidence" value="ECO:0007669"/>
    <property type="project" value="InterPro"/>
</dbReference>
<dbReference type="EMBL" id="CP151767">
    <property type="protein sequence ID" value="WZU67361.1"/>
    <property type="molecule type" value="Genomic_DNA"/>
</dbReference>
<proteinExistence type="predicted"/>
<evidence type="ECO:0000313" key="9">
    <source>
        <dbReference type="EMBL" id="WZU67361.1"/>
    </source>
</evidence>
<feature type="transmembrane region" description="Helical" evidence="7">
    <location>
        <begin position="97"/>
        <end position="115"/>
    </location>
</feature>
<evidence type="ECO:0000259" key="8">
    <source>
        <dbReference type="Pfam" id="PF04116"/>
    </source>
</evidence>
<dbReference type="PANTHER" id="PTHR21624:SF1">
    <property type="entry name" value="ALKYLGLYCEROL MONOOXYGENASE"/>
    <property type="match status" value="1"/>
</dbReference>
<dbReference type="GO" id="GO:0008610">
    <property type="term" value="P:lipid biosynthetic process"/>
    <property type="evidence" value="ECO:0007669"/>
    <property type="project" value="InterPro"/>
</dbReference>
<evidence type="ECO:0000256" key="3">
    <source>
        <dbReference type="ARBA" id="ARBA00022989"/>
    </source>
</evidence>
<keyword evidence="6 7" id="KW-0472">Membrane</keyword>
<dbReference type="Proteomes" id="UP001470809">
    <property type="component" value="Chromosome"/>
</dbReference>
<organism evidence="9 10">
    <name type="scientific">Yoonia rhodophyticola</name>
    <dbReference type="NCBI Taxonomy" id="3137370"/>
    <lineage>
        <taxon>Bacteria</taxon>
        <taxon>Pseudomonadati</taxon>
        <taxon>Pseudomonadota</taxon>
        <taxon>Alphaproteobacteria</taxon>
        <taxon>Rhodobacterales</taxon>
        <taxon>Paracoccaceae</taxon>
        <taxon>Yoonia</taxon>
    </lineage>
</organism>
<dbReference type="GO" id="GO:0050479">
    <property type="term" value="F:glyceryl-ether monooxygenase activity"/>
    <property type="evidence" value="ECO:0007669"/>
    <property type="project" value="TreeGrafter"/>
</dbReference>
<dbReference type="GO" id="GO:0006643">
    <property type="term" value="P:membrane lipid metabolic process"/>
    <property type="evidence" value="ECO:0007669"/>
    <property type="project" value="TreeGrafter"/>
</dbReference>
<keyword evidence="10" id="KW-1185">Reference proteome</keyword>
<protein>
    <submittedName>
        <fullName evidence="9">Sterol desaturase family protein</fullName>
        <ecNumber evidence="9">1.-.-.-</ecNumber>
    </submittedName>
</protein>
<accession>A0AAN0MFY0</accession>
<keyword evidence="5" id="KW-0443">Lipid metabolism</keyword>
<keyword evidence="3 7" id="KW-1133">Transmembrane helix</keyword>
<feature type="transmembrane region" description="Helical" evidence="7">
    <location>
        <begin position="220"/>
        <end position="240"/>
    </location>
</feature>
<keyword evidence="4 9" id="KW-0560">Oxidoreductase</keyword>
<feature type="transmembrane region" description="Helical" evidence="7">
    <location>
        <begin position="33"/>
        <end position="52"/>
    </location>
</feature>
<dbReference type="EC" id="1.-.-.-" evidence="9"/>
<feature type="transmembrane region" description="Helical" evidence="7">
    <location>
        <begin position="193"/>
        <end position="214"/>
    </location>
</feature>
<name>A0AAN0MFY0_9RHOB</name>
<evidence type="ECO:0000256" key="7">
    <source>
        <dbReference type="SAM" id="Phobius"/>
    </source>
</evidence>
<reference evidence="10" key="1">
    <citation type="submission" date="2024-04" db="EMBL/GenBank/DDBJ databases">
        <title>Phylogenomic analyses of a clade within the roseobacter group suggest taxonomic reassignments of species of the genera Aestuariivita, Citreicella, Loktanella, Nautella, Pelagibaca, Ruegeria, Thalassobius, Thiobacimonas and Tropicibacter, and the proposal o.</title>
        <authorList>
            <person name="Jeon C.O."/>
        </authorList>
    </citation>
    <scope>NUCLEOTIDE SEQUENCE [LARGE SCALE GENOMIC DNA]</scope>
    <source>
        <strain evidence="10">SS1-5</strain>
    </source>
</reference>
<evidence type="ECO:0000313" key="10">
    <source>
        <dbReference type="Proteomes" id="UP001470809"/>
    </source>
</evidence>
<dbReference type="RefSeq" id="WP_342076672.1">
    <property type="nucleotide sequence ID" value="NZ_CP151767.2"/>
</dbReference>